<dbReference type="EMBL" id="SDLV01000003">
    <property type="protein sequence ID" value="THV63261.1"/>
    <property type="molecule type" value="Genomic_DNA"/>
</dbReference>
<proteinExistence type="predicted"/>
<protein>
    <submittedName>
        <fullName evidence="2">Uncharacterized protein</fullName>
    </submittedName>
</protein>
<evidence type="ECO:0000313" key="3">
    <source>
        <dbReference type="Proteomes" id="UP000306038"/>
    </source>
</evidence>
<feature type="signal peptide" evidence="1">
    <location>
        <begin position="1"/>
        <end position="22"/>
    </location>
</feature>
<name>A0ABY2RCE6_9FLAO</name>
<reference evidence="2 3" key="1">
    <citation type="submission" date="2019-01" db="EMBL/GenBank/DDBJ databases">
        <authorList>
            <person name="B I."/>
            <person name="Ch S."/>
            <person name="Ch V.R."/>
        </authorList>
    </citation>
    <scope>NUCLEOTIDE SEQUENCE [LARGE SCALE GENOMIC DNA]</scope>
    <source>
        <strain evidence="2 3">JC507</strain>
    </source>
</reference>
<organism evidence="2 3">
    <name type="scientific">Chryseobacterium candidae</name>
    <dbReference type="NCBI Taxonomy" id="1978493"/>
    <lineage>
        <taxon>Bacteria</taxon>
        <taxon>Pseudomonadati</taxon>
        <taxon>Bacteroidota</taxon>
        <taxon>Flavobacteriia</taxon>
        <taxon>Flavobacteriales</taxon>
        <taxon>Weeksellaceae</taxon>
        <taxon>Chryseobacterium group</taxon>
        <taxon>Chryseobacterium</taxon>
    </lineage>
</organism>
<dbReference type="Proteomes" id="UP000306038">
    <property type="component" value="Unassembled WGS sequence"/>
</dbReference>
<comment type="caution">
    <text evidence="2">The sequence shown here is derived from an EMBL/GenBank/DDBJ whole genome shotgun (WGS) entry which is preliminary data.</text>
</comment>
<keyword evidence="3" id="KW-1185">Reference proteome</keyword>
<evidence type="ECO:0000313" key="2">
    <source>
        <dbReference type="EMBL" id="THV63261.1"/>
    </source>
</evidence>
<dbReference type="RefSeq" id="WP_136521236.1">
    <property type="nucleotide sequence ID" value="NZ_SDLV01000003.1"/>
</dbReference>
<evidence type="ECO:0000256" key="1">
    <source>
        <dbReference type="SAM" id="SignalP"/>
    </source>
</evidence>
<keyword evidence="1" id="KW-0732">Signal</keyword>
<feature type="chain" id="PRO_5046878923" evidence="1">
    <location>
        <begin position="23"/>
        <end position="207"/>
    </location>
</feature>
<gene>
    <name evidence="2" type="ORF">EK417_02465</name>
</gene>
<accession>A0ABY2RCE6</accession>
<sequence>MIRNSKAIICFLFMLISFSWNAQSHYTFDYKFLIKSNLSTIDKSQFLINSENPNYVMYQYHDKAVKIFDHENNEVIVLNHNTEFNRNIYKFISSQKFNPQNRFIADDIIIEEKGDHQYLIECYQAIENRKTKIKLTVKLKPWDKDLIRFYFSDLDDGLNKRLVESLKEKLNGNYNFIIESYTINYGKGYRFSHSIENLEEIRLKIVL</sequence>